<dbReference type="GO" id="GO:0005737">
    <property type="term" value="C:cytoplasm"/>
    <property type="evidence" value="ECO:0007669"/>
    <property type="project" value="UniProtKB-SubCell"/>
</dbReference>
<protein>
    <recommendedName>
        <fullName evidence="9">Ascorbate-specific PTS system EIIA component</fullName>
    </recommendedName>
    <alternativeName>
        <fullName evidence="10">Ascorbate-specific phosphotransferase enzyme IIA component</fullName>
    </alternativeName>
</protein>
<dbReference type="CDD" id="cd00211">
    <property type="entry name" value="PTS_IIA_fru"/>
    <property type="match status" value="1"/>
</dbReference>
<evidence type="ECO:0000256" key="3">
    <source>
        <dbReference type="ARBA" id="ARBA00022490"/>
    </source>
</evidence>
<proteinExistence type="predicted"/>
<sequence length="151" mass="17389">MLLQEILDNHLTSYHQEFPTWQDAIKGCGETLIEQGFIDNRYVEAIIKCVTEYGPYIVICPNVAMPHSTLGAEGVYKTGIGFMKVEKPVAFDDNDREKDARLFFTLAAINHDQHLNNMMQLSELLMNEEVVNDLLEIHNDDDLRKVIEKYK</sequence>
<evidence type="ECO:0000256" key="2">
    <source>
        <dbReference type="ARBA" id="ARBA00022448"/>
    </source>
</evidence>
<evidence type="ECO:0000256" key="4">
    <source>
        <dbReference type="ARBA" id="ARBA00022553"/>
    </source>
</evidence>
<evidence type="ECO:0000256" key="10">
    <source>
        <dbReference type="ARBA" id="ARBA00042072"/>
    </source>
</evidence>
<dbReference type="PROSITE" id="PS51094">
    <property type="entry name" value="PTS_EIIA_TYPE_2"/>
    <property type="match status" value="1"/>
</dbReference>
<dbReference type="GO" id="GO:0016301">
    <property type="term" value="F:kinase activity"/>
    <property type="evidence" value="ECO:0007669"/>
    <property type="project" value="UniProtKB-KW"/>
</dbReference>
<dbReference type="EMBL" id="QRWX01000002">
    <property type="protein sequence ID" value="RGT56395.1"/>
    <property type="molecule type" value="Genomic_DNA"/>
</dbReference>
<evidence type="ECO:0000256" key="1">
    <source>
        <dbReference type="ARBA" id="ARBA00004496"/>
    </source>
</evidence>
<keyword evidence="4" id="KW-0597">Phosphoprotein</keyword>
<dbReference type="Gene3D" id="3.40.930.10">
    <property type="entry name" value="Mannitol-specific EII, Chain A"/>
    <property type="match status" value="1"/>
</dbReference>
<evidence type="ECO:0000256" key="9">
    <source>
        <dbReference type="ARBA" id="ARBA00041175"/>
    </source>
</evidence>
<comment type="function">
    <text evidence="8">The phosphoenolpyruvate-dependent sugar phosphotransferase system (sugar PTS), a major carbohydrate active transport system, catalyzes the phosphorylation of incoming sugar substrates concomitantly with their translocation across the cell membrane. The enzyme II UlaABC PTS system is involved in ascorbate transport.</text>
</comment>
<dbReference type="InterPro" id="IPR051351">
    <property type="entry name" value="Ascorbate-PTS_EIIA_comp"/>
</dbReference>
<comment type="subcellular location">
    <subcellularLocation>
        <location evidence="1">Cytoplasm</location>
    </subcellularLocation>
</comment>
<reference evidence="12 13" key="1">
    <citation type="submission" date="2018-08" db="EMBL/GenBank/DDBJ databases">
        <title>A genome reference for cultivated species of the human gut microbiota.</title>
        <authorList>
            <person name="Zou Y."/>
            <person name="Xue W."/>
            <person name="Luo G."/>
        </authorList>
    </citation>
    <scope>NUCLEOTIDE SEQUENCE [LARGE SCALE GENOMIC DNA]</scope>
    <source>
        <strain evidence="12 13">AF18-46</strain>
    </source>
</reference>
<dbReference type="PANTHER" id="PTHR36203:SF1">
    <property type="entry name" value="ASCORBATE-SPECIFIC PTS SYSTEM EIIA COMPONENT"/>
    <property type="match status" value="1"/>
</dbReference>
<dbReference type="SUPFAM" id="SSF55804">
    <property type="entry name" value="Phoshotransferase/anion transport protein"/>
    <property type="match status" value="1"/>
</dbReference>
<evidence type="ECO:0000313" key="13">
    <source>
        <dbReference type="Proteomes" id="UP000284731"/>
    </source>
</evidence>
<evidence type="ECO:0000256" key="8">
    <source>
        <dbReference type="ARBA" id="ARBA00037387"/>
    </source>
</evidence>
<dbReference type="InterPro" id="IPR016152">
    <property type="entry name" value="PTrfase/Anion_transptr"/>
</dbReference>
<evidence type="ECO:0000256" key="5">
    <source>
        <dbReference type="ARBA" id="ARBA00022679"/>
    </source>
</evidence>
<dbReference type="Proteomes" id="UP000284731">
    <property type="component" value="Unassembled WGS sequence"/>
</dbReference>
<dbReference type="RefSeq" id="WP_006525161.1">
    <property type="nucleotide sequence ID" value="NZ_AP028934.1"/>
</dbReference>
<evidence type="ECO:0000256" key="6">
    <source>
        <dbReference type="ARBA" id="ARBA00022683"/>
    </source>
</evidence>
<dbReference type="AlphaFoldDB" id="A0A412PFI1"/>
<keyword evidence="12" id="KW-0762">Sugar transport</keyword>
<gene>
    <name evidence="12" type="ORF">DWX20_06195</name>
</gene>
<keyword evidence="5" id="KW-0808">Transferase</keyword>
<accession>A0A412PFI1</accession>
<keyword evidence="7" id="KW-0418">Kinase</keyword>
<keyword evidence="2" id="KW-0813">Transport</keyword>
<keyword evidence="3" id="KW-0963">Cytoplasm</keyword>
<dbReference type="PANTHER" id="PTHR36203">
    <property type="entry name" value="ASCORBATE-SPECIFIC PTS SYSTEM EIIA COMPONENT"/>
    <property type="match status" value="1"/>
</dbReference>
<feature type="domain" description="PTS EIIA type-2" evidence="11">
    <location>
        <begin position="5"/>
        <end position="150"/>
    </location>
</feature>
<keyword evidence="6" id="KW-0598">Phosphotransferase system</keyword>
<dbReference type="GO" id="GO:0009401">
    <property type="term" value="P:phosphoenolpyruvate-dependent sugar phosphotransferase system"/>
    <property type="evidence" value="ECO:0007669"/>
    <property type="project" value="UniProtKB-KW"/>
</dbReference>
<dbReference type="GeneID" id="89619701"/>
<dbReference type="Pfam" id="PF00359">
    <property type="entry name" value="PTS_EIIA_2"/>
    <property type="match status" value="1"/>
</dbReference>
<comment type="caution">
    <text evidence="12">The sequence shown here is derived from an EMBL/GenBank/DDBJ whole genome shotgun (WGS) entry which is preliminary data.</text>
</comment>
<dbReference type="InterPro" id="IPR002178">
    <property type="entry name" value="PTS_EIIA_type-2_dom"/>
</dbReference>
<organism evidence="12 13">
    <name type="scientific">Solobacterium moorei</name>
    <dbReference type="NCBI Taxonomy" id="102148"/>
    <lineage>
        <taxon>Bacteria</taxon>
        <taxon>Bacillati</taxon>
        <taxon>Bacillota</taxon>
        <taxon>Erysipelotrichia</taxon>
        <taxon>Erysipelotrichales</taxon>
        <taxon>Erysipelotrichaceae</taxon>
        <taxon>Solobacterium</taxon>
    </lineage>
</organism>
<evidence type="ECO:0000256" key="7">
    <source>
        <dbReference type="ARBA" id="ARBA00022777"/>
    </source>
</evidence>
<name>A0A412PFI1_9FIRM</name>
<evidence type="ECO:0000259" key="11">
    <source>
        <dbReference type="PROSITE" id="PS51094"/>
    </source>
</evidence>
<evidence type="ECO:0000313" key="12">
    <source>
        <dbReference type="EMBL" id="RGT56395.1"/>
    </source>
</evidence>